<protein>
    <submittedName>
        <fullName evidence="1">Uncharacterized protein</fullName>
    </submittedName>
</protein>
<evidence type="ECO:0000313" key="2">
    <source>
        <dbReference type="Proteomes" id="UP000256763"/>
    </source>
</evidence>
<dbReference type="EMBL" id="NFZW01000024">
    <property type="protein sequence ID" value="RFA32939.1"/>
    <property type="molecule type" value="Genomic_DNA"/>
</dbReference>
<comment type="caution">
    <text evidence="1">The sequence shown here is derived from an EMBL/GenBank/DDBJ whole genome shotgun (WGS) entry which is preliminary data.</text>
</comment>
<gene>
    <name evidence="1" type="ORF">CAL65_18550</name>
</gene>
<organism evidence="1 2">
    <name type="scientific">Alkalilimnicola ehrlichii</name>
    <dbReference type="NCBI Taxonomy" id="351052"/>
    <lineage>
        <taxon>Bacteria</taxon>
        <taxon>Pseudomonadati</taxon>
        <taxon>Pseudomonadota</taxon>
        <taxon>Gammaproteobacteria</taxon>
        <taxon>Chromatiales</taxon>
        <taxon>Ectothiorhodospiraceae</taxon>
        <taxon>Alkalilimnicola</taxon>
    </lineage>
</organism>
<proteinExistence type="predicted"/>
<evidence type="ECO:0000313" key="1">
    <source>
        <dbReference type="EMBL" id="RFA32939.1"/>
    </source>
</evidence>
<name>A0A3E0WKK8_9GAMM</name>
<dbReference type="Proteomes" id="UP000256763">
    <property type="component" value="Unassembled WGS sequence"/>
</dbReference>
<dbReference type="AlphaFoldDB" id="A0A3E0WKK8"/>
<reference evidence="2" key="1">
    <citation type="submission" date="2017-05" db="EMBL/GenBank/DDBJ databases">
        <authorList>
            <person name="Sharma S."/>
            <person name="Sidhu C."/>
            <person name="Pinnaka A.K."/>
        </authorList>
    </citation>
    <scope>NUCLEOTIDE SEQUENCE [LARGE SCALE GENOMIC DNA]</scope>
    <source>
        <strain evidence="2">AK93</strain>
    </source>
</reference>
<accession>A0A3E0WKK8</accession>
<sequence>MAMADKKKDVAKLFKDGREIDEAMRQAVREAVRTHHLLGRSVVTWRDGKVVRVPPGACEH</sequence>
<keyword evidence="2" id="KW-1185">Reference proteome</keyword>